<proteinExistence type="predicted"/>
<keyword evidence="2" id="KW-1185">Reference proteome</keyword>
<dbReference type="AlphaFoldDB" id="A0A2R5ELF0"/>
<dbReference type="EMBL" id="BDQX01000098">
    <property type="protein sequence ID" value="GBG07462.1"/>
    <property type="molecule type" value="Genomic_DNA"/>
</dbReference>
<protein>
    <submittedName>
        <fullName evidence="1">Uncharacterized protein</fullName>
    </submittedName>
</protein>
<evidence type="ECO:0000313" key="2">
    <source>
        <dbReference type="Proteomes" id="UP000245202"/>
    </source>
</evidence>
<organism evidence="1 2">
    <name type="scientific">Paenibacillus agaridevorans</name>
    <dbReference type="NCBI Taxonomy" id="171404"/>
    <lineage>
        <taxon>Bacteria</taxon>
        <taxon>Bacillati</taxon>
        <taxon>Bacillota</taxon>
        <taxon>Bacilli</taxon>
        <taxon>Bacillales</taxon>
        <taxon>Paenibacillaceae</taxon>
        <taxon>Paenibacillus</taxon>
    </lineage>
</organism>
<dbReference type="Proteomes" id="UP000245202">
    <property type="component" value="Unassembled WGS sequence"/>
</dbReference>
<gene>
    <name evidence="1" type="ORF">PAT3040_02013</name>
</gene>
<accession>A0A2R5ELF0</accession>
<name>A0A2R5ELF0_9BACL</name>
<evidence type="ECO:0000313" key="1">
    <source>
        <dbReference type="EMBL" id="GBG07462.1"/>
    </source>
</evidence>
<comment type="caution">
    <text evidence="1">The sequence shown here is derived from an EMBL/GenBank/DDBJ whole genome shotgun (WGS) entry which is preliminary data.</text>
</comment>
<reference evidence="1 2" key="1">
    <citation type="submission" date="2017-08" db="EMBL/GenBank/DDBJ databases">
        <title>Substantial Increase in Enzyme Production by Combined Drug-Resistance Mutations in Paenibacillus agaridevorans.</title>
        <authorList>
            <person name="Tanaka Y."/>
            <person name="Funane K."/>
            <person name="Hosaka T."/>
            <person name="Shiwa Y."/>
            <person name="Fujita N."/>
            <person name="Miyazaki T."/>
            <person name="Yoshikawa H."/>
            <person name="Murakami K."/>
            <person name="Kasahara K."/>
            <person name="Inaoka T."/>
            <person name="Hiraga Y."/>
            <person name="Ochi K."/>
        </authorList>
    </citation>
    <scope>NUCLEOTIDE SEQUENCE [LARGE SCALE GENOMIC DNA]</scope>
    <source>
        <strain evidence="1 2">T-3040</strain>
    </source>
</reference>
<sequence>MKGISRFIASYMLNYRNVWNQRLDSLENYLKRMSADEKKNNRS</sequence>